<feature type="domain" description="N-acetyltransferase" evidence="1">
    <location>
        <begin position="42"/>
        <end position="166"/>
    </location>
</feature>
<keyword evidence="3" id="KW-1185">Reference proteome</keyword>
<comment type="caution">
    <text evidence="2">The sequence shown here is derived from an EMBL/GenBank/DDBJ whole genome shotgun (WGS) entry which is preliminary data.</text>
</comment>
<keyword evidence="2" id="KW-0687">Ribonucleoprotein</keyword>
<dbReference type="InterPro" id="IPR000182">
    <property type="entry name" value="GNAT_dom"/>
</dbReference>
<dbReference type="SUPFAM" id="SSF55729">
    <property type="entry name" value="Acyl-CoA N-acyltransferases (Nat)"/>
    <property type="match status" value="1"/>
</dbReference>
<gene>
    <name evidence="2" type="ORF">BKA14_001271</name>
</gene>
<evidence type="ECO:0000259" key="1">
    <source>
        <dbReference type="PROSITE" id="PS51186"/>
    </source>
</evidence>
<dbReference type="InterPro" id="IPR016181">
    <property type="entry name" value="Acyl_CoA_acyltransferase"/>
</dbReference>
<dbReference type="Proteomes" id="UP000542742">
    <property type="component" value="Unassembled WGS sequence"/>
</dbReference>
<dbReference type="RefSeq" id="WP_184949984.1">
    <property type="nucleotide sequence ID" value="NZ_JACHMF010000001.1"/>
</dbReference>
<reference evidence="2 3" key="1">
    <citation type="submission" date="2020-08" db="EMBL/GenBank/DDBJ databases">
        <title>Sequencing the genomes of 1000 actinobacteria strains.</title>
        <authorList>
            <person name="Klenk H.-P."/>
        </authorList>
    </citation>
    <scope>NUCLEOTIDE SEQUENCE [LARGE SCALE GENOMIC DNA]</scope>
    <source>
        <strain evidence="2 3">DSM 45518</strain>
    </source>
</reference>
<dbReference type="GO" id="GO:0016747">
    <property type="term" value="F:acyltransferase activity, transferring groups other than amino-acyl groups"/>
    <property type="evidence" value="ECO:0007669"/>
    <property type="project" value="InterPro"/>
</dbReference>
<protein>
    <submittedName>
        <fullName evidence="2">Ribosomal protein S18 acetylase RimI-like enzyme</fullName>
    </submittedName>
</protein>
<organism evidence="2 3">
    <name type="scientific">Paractinoplanes abujensis</name>
    <dbReference type="NCBI Taxonomy" id="882441"/>
    <lineage>
        <taxon>Bacteria</taxon>
        <taxon>Bacillati</taxon>
        <taxon>Actinomycetota</taxon>
        <taxon>Actinomycetes</taxon>
        <taxon>Micromonosporales</taxon>
        <taxon>Micromonosporaceae</taxon>
        <taxon>Paractinoplanes</taxon>
    </lineage>
</organism>
<dbReference type="GO" id="GO:0005840">
    <property type="term" value="C:ribosome"/>
    <property type="evidence" value="ECO:0007669"/>
    <property type="project" value="UniProtKB-KW"/>
</dbReference>
<name>A0A7W7CM99_9ACTN</name>
<dbReference type="EMBL" id="JACHMF010000001">
    <property type="protein sequence ID" value="MBB4691123.1"/>
    <property type="molecule type" value="Genomic_DNA"/>
</dbReference>
<sequence length="166" mass="17257">MEDLRRRVQGYLLQHAGVAEGEVRVLEVAAARPVGLPPGGELILVGETSGVAVIRENLDVNERGFDPAAPAVTEGQAEGFRAQLRGAAAVTLRVEGRAVSAGMMLPVHDGVTELTGIATLAAYRGRGCAQVVTAALVEVAGARGAEVVFVRSVRAGLYARVGFRSL</sequence>
<dbReference type="Pfam" id="PF00583">
    <property type="entry name" value="Acetyltransf_1"/>
    <property type="match status" value="1"/>
</dbReference>
<dbReference type="Gene3D" id="3.40.630.30">
    <property type="match status" value="1"/>
</dbReference>
<proteinExistence type="predicted"/>
<dbReference type="PROSITE" id="PS51186">
    <property type="entry name" value="GNAT"/>
    <property type="match status" value="1"/>
</dbReference>
<keyword evidence="2" id="KW-0689">Ribosomal protein</keyword>
<evidence type="ECO:0000313" key="3">
    <source>
        <dbReference type="Proteomes" id="UP000542742"/>
    </source>
</evidence>
<evidence type="ECO:0000313" key="2">
    <source>
        <dbReference type="EMBL" id="MBB4691123.1"/>
    </source>
</evidence>
<dbReference type="AlphaFoldDB" id="A0A7W7CM99"/>
<accession>A0A7W7CM99</accession>